<dbReference type="AlphaFoldDB" id="A0A1Y5RTV7"/>
<proteinExistence type="predicted"/>
<accession>A0A1Y5RTV7</accession>
<evidence type="ECO:0000313" key="2">
    <source>
        <dbReference type="Proteomes" id="UP000193077"/>
    </source>
</evidence>
<dbReference type="RefSeq" id="WP_085794454.1">
    <property type="nucleotide sequence ID" value="NZ_FWFO01000001.1"/>
</dbReference>
<dbReference type="Proteomes" id="UP000193077">
    <property type="component" value="Unassembled WGS sequence"/>
</dbReference>
<dbReference type="EMBL" id="FWFO01000001">
    <property type="protein sequence ID" value="SLN24269.1"/>
    <property type="molecule type" value="Genomic_DNA"/>
</dbReference>
<sequence length="122" mass="13780">MLNFLTDLFKPQTAKAPPITSETSMNFDAQDVQPFLIGLMNNPRFGLPPELPSLISEALPGIAVDSRQRWKIDADFDGARVTIEIEAFMDDIDAPDLYFFSSQPVIDEIERELNAFAELMER</sequence>
<gene>
    <name evidence="1" type="ORF">TRL7639_00774</name>
</gene>
<evidence type="ECO:0000313" key="1">
    <source>
        <dbReference type="EMBL" id="SLN24269.1"/>
    </source>
</evidence>
<protein>
    <submittedName>
        <fullName evidence="1">Uncharacterized protein</fullName>
    </submittedName>
</protein>
<dbReference type="OrthoDB" id="7854327at2"/>
<keyword evidence="2" id="KW-1185">Reference proteome</keyword>
<name>A0A1Y5RTV7_9RHOB</name>
<organism evidence="1 2">
    <name type="scientific">Falsiruegeria litorea R37</name>
    <dbReference type="NCBI Taxonomy" id="1200284"/>
    <lineage>
        <taxon>Bacteria</taxon>
        <taxon>Pseudomonadati</taxon>
        <taxon>Pseudomonadota</taxon>
        <taxon>Alphaproteobacteria</taxon>
        <taxon>Rhodobacterales</taxon>
        <taxon>Roseobacteraceae</taxon>
        <taxon>Falsiruegeria</taxon>
    </lineage>
</organism>
<reference evidence="1 2" key="1">
    <citation type="submission" date="2017-03" db="EMBL/GenBank/DDBJ databases">
        <authorList>
            <person name="Afonso C.L."/>
            <person name="Miller P.J."/>
            <person name="Scott M.A."/>
            <person name="Spackman E."/>
            <person name="Goraichik I."/>
            <person name="Dimitrov K.M."/>
            <person name="Suarez D.L."/>
            <person name="Swayne D.E."/>
        </authorList>
    </citation>
    <scope>NUCLEOTIDE SEQUENCE [LARGE SCALE GENOMIC DNA]</scope>
    <source>
        <strain evidence="1 2">CECT 7639</strain>
    </source>
</reference>